<keyword evidence="1" id="KW-1133">Transmembrane helix</keyword>
<dbReference type="Pfam" id="PF19516">
    <property type="entry name" value="DUF6049"/>
    <property type="match status" value="1"/>
</dbReference>
<keyword evidence="1" id="KW-0812">Transmembrane</keyword>
<dbReference type="InterPro" id="IPR046112">
    <property type="entry name" value="DUF6049"/>
</dbReference>
<keyword evidence="2" id="KW-0732">Signal</keyword>
<keyword evidence="4" id="KW-1185">Reference proteome</keyword>
<feature type="signal peptide" evidence="2">
    <location>
        <begin position="1"/>
        <end position="31"/>
    </location>
</feature>
<keyword evidence="1" id="KW-0472">Membrane</keyword>
<dbReference type="EMBL" id="BAAAPN010000040">
    <property type="protein sequence ID" value="GAA1757081.1"/>
    <property type="molecule type" value="Genomic_DNA"/>
</dbReference>
<reference evidence="4" key="1">
    <citation type="journal article" date="2019" name="Int. J. Syst. Evol. Microbiol.">
        <title>The Global Catalogue of Microorganisms (GCM) 10K type strain sequencing project: providing services to taxonomists for standard genome sequencing and annotation.</title>
        <authorList>
            <consortium name="The Broad Institute Genomics Platform"/>
            <consortium name="The Broad Institute Genome Sequencing Center for Infectious Disease"/>
            <person name="Wu L."/>
            <person name="Ma J."/>
        </authorList>
    </citation>
    <scope>NUCLEOTIDE SEQUENCE [LARGE SCALE GENOMIC DNA]</scope>
    <source>
        <strain evidence="4">JCM 15591</strain>
    </source>
</reference>
<accession>A0ABP4WNV4</accession>
<organism evidence="3 4">
    <name type="scientific">Nostocoides vanveenii</name>
    <dbReference type="NCBI Taxonomy" id="330835"/>
    <lineage>
        <taxon>Bacteria</taxon>
        <taxon>Bacillati</taxon>
        <taxon>Actinomycetota</taxon>
        <taxon>Actinomycetes</taxon>
        <taxon>Micrococcales</taxon>
        <taxon>Intrasporangiaceae</taxon>
        <taxon>Nostocoides</taxon>
    </lineage>
</organism>
<evidence type="ECO:0000256" key="2">
    <source>
        <dbReference type="SAM" id="SignalP"/>
    </source>
</evidence>
<protein>
    <submittedName>
        <fullName evidence="3">Uncharacterized protein</fullName>
    </submittedName>
</protein>
<dbReference type="Proteomes" id="UP001501475">
    <property type="component" value="Unassembled WGS sequence"/>
</dbReference>
<evidence type="ECO:0000313" key="4">
    <source>
        <dbReference type="Proteomes" id="UP001501475"/>
    </source>
</evidence>
<comment type="caution">
    <text evidence="3">The sequence shown here is derived from an EMBL/GenBank/DDBJ whole genome shotgun (WGS) entry which is preliminary data.</text>
</comment>
<feature type="transmembrane region" description="Helical" evidence="1">
    <location>
        <begin position="659"/>
        <end position="677"/>
    </location>
</feature>
<proteinExistence type="predicted"/>
<gene>
    <name evidence="3" type="ORF">GCM10009810_15740</name>
</gene>
<feature type="chain" id="PRO_5047127059" evidence="2">
    <location>
        <begin position="32"/>
        <end position="688"/>
    </location>
</feature>
<name>A0ABP4WNV4_9MICO</name>
<sequence>MTHGRMPRHPVMAALTTLLLLLGVAPSTATAATDLAGVRIAVTTMAPMVAGDGDDVVITGRVTNVGSNSIDAPDVQLRGSFTPLTDRAGVAAWAAGEVADTGDLLDHDALGGRLAPGAGASFRVVMKDPAATAGPAYGALPISLSAAGTRITSFVTYQRRREYVPLQLAVVAPLTLAPDSALVGDYGPERHTAWERQLGTGGRLPELIDATDDLPVTWALDPTIADPPAEIPAERPLDDVAGAAWDRIGADQKAETALRRSFAARLRDDLGTRPALVLPYADPDLSALVATHLNRYFPGLIATATRVAADLPGHHRVDVAWPADGLIGGDRITALTALYGAAPLSAVIGAGSSLGGTNTPVAANRAAGGTAVLAYDDALSGALLGLAADPDGTATRQLLLAQSLGLLAEFPSTRRSVLIAVPRGVDPAATSGLHAALAGLLDAPWITATSLDALRTETALGPIVPQTTTPPAESGLPAEVLPPAAALTPARVRAATTALRSIAAMAQVRADGKANLGLWTETFRQLLASRWRDDPAALGHAIGLVRAAGAEARKGVAVTPEKINFFADSGLLTVTVTNDLDVAVDGVRVDLTPLSNRFRLEQTPAPVDIGPRSRANLRIRATALAAGDVPIKVSLSTPDGRRLGGDATVLVRAYPTGAWIYWVIGAAALLLFAGGLIRTRRRRRKAGS</sequence>
<evidence type="ECO:0000256" key="1">
    <source>
        <dbReference type="SAM" id="Phobius"/>
    </source>
</evidence>
<evidence type="ECO:0000313" key="3">
    <source>
        <dbReference type="EMBL" id="GAA1757081.1"/>
    </source>
</evidence>